<feature type="transmembrane region" description="Helical" evidence="6">
    <location>
        <begin position="290"/>
        <end position="310"/>
    </location>
</feature>
<feature type="transmembrane region" description="Helical" evidence="6">
    <location>
        <begin position="263"/>
        <end position="283"/>
    </location>
</feature>
<evidence type="ECO:0000256" key="4">
    <source>
        <dbReference type="ARBA" id="ARBA00022989"/>
    </source>
</evidence>
<dbReference type="Pfam" id="PF07690">
    <property type="entry name" value="MFS_1"/>
    <property type="match status" value="1"/>
</dbReference>
<comment type="caution">
    <text evidence="7">The sequence shown here is derived from an EMBL/GenBank/DDBJ whole genome shotgun (WGS) entry which is preliminary data.</text>
</comment>
<name>A0A2X0JZN1_9ACTN</name>
<organism evidence="7 8">
    <name type="scientific">Streptacidiphilus pinicola</name>
    <dbReference type="NCBI Taxonomy" id="2219663"/>
    <lineage>
        <taxon>Bacteria</taxon>
        <taxon>Bacillati</taxon>
        <taxon>Actinomycetota</taxon>
        <taxon>Actinomycetes</taxon>
        <taxon>Kitasatosporales</taxon>
        <taxon>Streptomycetaceae</taxon>
        <taxon>Streptacidiphilus</taxon>
    </lineage>
</organism>
<keyword evidence="4 6" id="KW-1133">Transmembrane helix</keyword>
<dbReference type="PANTHER" id="PTHR23513">
    <property type="entry name" value="INTEGRAL MEMBRANE EFFLUX PROTEIN-RELATED"/>
    <property type="match status" value="1"/>
</dbReference>
<evidence type="ECO:0000256" key="1">
    <source>
        <dbReference type="ARBA" id="ARBA00004651"/>
    </source>
</evidence>
<feature type="transmembrane region" description="Helical" evidence="6">
    <location>
        <begin position="48"/>
        <end position="70"/>
    </location>
</feature>
<evidence type="ECO:0000256" key="6">
    <source>
        <dbReference type="SAM" id="Phobius"/>
    </source>
</evidence>
<feature type="transmembrane region" description="Helical" evidence="6">
    <location>
        <begin position="21"/>
        <end position="42"/>
    </location>
</feature>
<dbReference type="RefSeq" id="WP_111507777.1">
    <property type="nucleotide sequence ID" value="NZ_QKYN01000222.1"/>
</dbReference>
<dbReference type="GO" id="GO:0005886">
    <property type="term" value="C:plasma membrane"/>
    <property type="evidence" value="ECO:0007669"/>
    <property type="project" value="UniProtKB-SubCell"/>
</dbReference>
<keyword evidence="3 6" id="KW-0812">Transmembrane</keyword>
<keyword evidence="8" id="KW-1185">Reference proteome</keyword>
<proteinExistence type="predicted"/>
<feature type="transmembrane region" description="Helical" evidence="6">
    <location>
        <begin position="173"/>
        <end position="193"/>
    </location>
</feature>
<comment type="subcellular location">
    <subcellularLocation>
        <location evidence="1">Cell membrane</location>
        <topology evidence="1">Multi-pass membrane protein</topology>
    </subcellularLocation>
</comment>
<feature type="transmembrane region" description="Helical" evidence="6">
    <location>
        <begin position="104"/>
        <end position="129"/>
    </location>
</feature>
<dbReference type="InterPro" id="IPR011701">
    <property type="entry name" value="MFS"/>
</dbReference>
<evidence type="ECO:0000313" key="8">
    <source>
        <dbReference type="Proteomes" id="UP000248889"/>
    </source>
</evidence>
<accession>A0A2X0JZN1</accession>
<dbReference type="OrthoDB" id="3539228at2"/>
<dbReference type="PANTHER" id="PTHR23513:SF11">
    <property type="entry name" value="STAPHYLOFERRIN A TRANSPORTER"/>
    <property type="match status" value="1"/>
</dbReference>
<dbReference type="Gene3D" id="1.20.1250.20">
    <property type="entry name" value="MFS general substrate transporter like domains"/>
    <property type="match status" value="1"/>
</dbReference>
<keyword evidence="2" id="KW-1003">Cell membrane</keyword>
<evidence type="ECO:0000256" key="2">
    <source>
        <dbReference type="ARBA" id="ARBA00022475"/>
    </source>
</evidence>
<evidence type="ECO:0000313" key="7">
    <source>
        <dbReference type="EMBL" id="RAG80510.1"/>
    </source>
</evidence>
<evidence type="ECO:0000256" key="5">
    <source>
        <dbReference type="ARBA" id="ARBA00023136"/>
    </source>
</evidence>
<protein>
    <submittedName>
        <fullName evidence="7">MFS transporter</fullName>
    </submittedName>
</protein>
<feature type="transmembrane region" description="Helical" evidence="6">
    <location>
        <begin position="381"/>
        <end position="400"/>
    </location>
</feature>
<dbReference type="InterPro" id="IPR036259">
    <property type="entry name" value="MFS_trans_sf"/>
</dbReference>
<dbReference type="AlphaFoldDB" id="A0A2X0JZN1"/>
<dbReference type="EMBL" id="QKYN01000222">
    <property type="protein sequence ID" value="RAG80510.1"/>
    <property type="molecule type" value="Genomic_DNA"/>
</dbReference>
<dbReference type="CDD" id="cd06173">
    <property type="entry name" value="MFS_MefA_like"/>
    <property type="match status" value="1"/>
</dbReference>
<sequence>MRTALAPFRHRPFRLLVAGRATNMIGNGVAPIALAFAVLGITGSVTQLGLVVAVRTLFNVVFLLFGGVLADRLPRSLVLVGSSALSALSQGAAATLVLTHQATIPRLLVLSALNGTFAAFALPASSALLPQTIPADERQQGNALNRMAANTAMIAGGALGGLVVAGVGPGWGLAIDATTFALAGVLFACVRVASSAGAPTARTTPAGGKPGLLHELREGWQEFASRRWVWSIVLGFGFLNAAFSGAIQVLGPSIAKASFGSGGWGLVLSSETVGLVVGGVIGLRLRPRRLLLVGTACMAADMLLPSALAFGMPLPVLIGCGLLAGACVEQFAIAWETSLQQEIPEDRLARVYSYDALGSFAIIPVAQAAVGPLSSALGVRATLLCAAGTALVCTAGMVAVPEVRALRVRRPEETATETESVTAVTA</sequence>
<feature type="transmembrane region" description="Helical" evidence="6">
    <location>
        <begin position="77"/>
        <end position="98"/>
    </location>
</feature>
<evidence type="ECO:0000256" key="3">
    <source>
        <dbReference type="ARBA" id="ARBA00022692"/>
    </source>
</evidence>
<dbReference type="GO" id="GO:0022857">
    <property type="term" value="F:transmembrane transporter activity"/>
    <property type="evidence" value="ECO:0007669"/>
    <property type="project" value="InterPro"/>
</dbReference>
<dbReference type="Proteomes" id="UP000248889">
    <property type="component" value="Unassembled WGS sequence"/>
</dbReference>
<dbReference type="SUPFAM" id="SSF103473">
    <property type="entry name" value="MFS general substrate transporter"/>
    <property type="match status" value="1"/>
</dbReference>
<feature type="transmembrane region" description="Helical" evidence="6">
    <location>
        <begin position="149"/>
        <end position="167"/>
    </location>
</feature>
<keyword evidence="5 6" id="KW-0472">Membrane</keyword>
<feature type="transmembrane region" description="Helical" evidence="6">
    <location>
        <begin position="228"/>
        <end position="251"/>
    </location>
</feature>
<reference evidence="7 8" key="1">
    <citation type="submission" date="2018-06" db="EMBL/GenBank/DDBJ databases">
        <title>Streptacidiphilus pinicola sp. nov., isolated from pine grove soil.</title>
        <authorList>
            <person name="Roh S.G."/>
            <person name="Park S."/>
            <person name="Kim M.-K."/>
            <person name="Yun B.-R."/>
            <person name="Park J."/>
            <person name="Kim M.J."/>
            <person name="Kim Y.S."/>
            <person name="Kim S.B."/>
        </authorList>
    </citation>
    <scope>NUCLEOTIDE SEQUENCE [LARGE SCALE GENOMIC DNA]</scope>
    <source>
        <strain evidence="7 8">MMS16-CNU450</strain>
    </source>
</reference>
<gene>
    <name evidence="7" type="ORF">DN069_37765</name>
</gene>